<dbReference type="AlphaFoldDB" id="V9KZ68"/>
<organism evidence="3">
    <name type="scientific">Callorhinchus milii</name>
    <name type="common">Ghost shark</name>
    <dbReference type="NCBI Taxonomy" id="7868"/>
    <lineage>
        <taxon>Eukaryota</taxon>
        <taxon>Metazoa</taxon>
        <taxon>Chordata</taxon>
        <taxon>Craniata</taxon>
        <taxon>Vertebrata</taxon>
        <taxon>Chondrichthyes</taxon>
        <taxon>Holocephali</taxon>
        <taxon>Chimaeriformes</taxon>
        <taxon>Callorhinchidae</taxon>
        <taxon>Callorhinchus</taxon>
    </lineage>
</organism>
<sequence length="377" mass="40987">MATELQEIQITEAKPLLPGQETKDAAIVATMLLAQGTEHAVETPHGILHVTLHGAPKGNRPAILTYHDAGANHKSCFDNLFKDEDMLEITKHFLVCHIDAPGQEDTAPPFPLGYQYPSVEQLSEMLPSVLQHFKFRSVIGVGVGAGAYILARYAIDYPDQVEGLVLLNIDPNAKGWMDWAAAKISGLTSSFTDVLLSHLFSQEELSNNSDVVMSFRRRLSSGSSLSNTEMFWNSYNSRRDLEIDRTGGKTIKCPTMLVVGDQAPHEDTVVDCNSKLSPTQTSFLKMSDAGGQPQISQPGKLAEAFKYFVQGMGYIPHLIDRRLSVGSVPAAGMTRLSRSRTTSLSGASVDGSRSRSRTLSQGSDLPSSPSQTMEVSC</sequence>
<dbReference type="SUPFAM" id="SSF53474">
    <property type="entry name" value="alpha/beta-Hydrolases"/>
    <property type="match status" value="1"/>
</dbReference>
<feature type="region of interest" description="Disordered" evidence="2">
    <location>
        <begin position="336"/>
        <end position="377"/>
    </location>
</feature>
<dbReference type="Pfam" id="PF03096">
    <property type="entry name" value="Ndr"/>
    <property type="match status" value="1"/>
</dbReference>
<name>V9KZ68_CALMI</name>
<accession>V9KZ68</accession>
<feature type="compositionally biased region" description="Polar residues" evidence="2">
    <location>
        <begin position="357"/>
        <end position="377"/>
    </location>
</feature>
<reference evidence="3" key="1">
    <citation type="journal article" date="2014" name="Nature">
        <title>Elephant shark genome provides unique insights into gnathostome evolution.</title>
        <authorList>
            <consortium name="International Elephant Shark Genome Sequencing Consortium"/>
            <person name="Venkatesh B."/>
            <person name="Lee A.P."/>
            <person name="Ravi V."/>
            <person name="Maurya A.K."/>
            <person name="Lian M.M."/>
            <person name="Swann J.B."/>
            <person name="Ohta Y."/>
            <person name="Flajnik M.F."/>
            <person name="Sutoh Y."/>
            <person name="Kasahara M."/>
            <person name="Hoon S."/>
            <person name="Gangu V."/>
            <person name="Roy S.W."/>
            <person name="Irimia M."/>
            <person name="Korzh V."/>
            <person name="Kondrychyn I."/>
            <person name="Lim Z.W."/>
            <person name="Tay B.H."/>
            <person name="Tohari S."/>
            <person name="Kong K.W."/>
            <person name="Ho S."/>
            <person name="Lorente-Galdos B."/>
            <person name="Quilez J."/>
            <person name="Marques-Bonet T."/>
            <person name="Raney B.J."/>
            <person name="Ingham P.W."/>
            <person name="Tay A."/>
            <person name="Hillier L.W."/>
            <person name="Minx P."/>
            <person name="Boehm T."/>
            <person name="Wilson R.K."/>
            <person name="Brenner S."/>
            <person name="Warren W.C."/>
        </authorList>
    </citation>
    <scope>NUCLEOTIDE SEQUENCE</scope>
    <source>
        <tissue evidence="3">Brain</tissue>
    </source>
</reference>
<evidence type="ECO:0000313" key="3">
    <source>
        <dbReference type="EMBL" id="AFP04618.1"/>
    </source>
</evidence>
<evidence type="ECO:0000256" key="2">
    <source>
        <dbReference type="SAM" id="MobiDB-lite"/>
    </source>
</evidence>
<feature type="compositionally biased region" description="Low complexity" evidence="2">
    <location>
        <begin position="336"/>
        <end position="345"/>
    </location>
</feature>
<dbReference type="PANTHER" id="PTHR11034">
    <property type="entry name" value="N-MYC DOWNSTREAM REGULATED"/>
    <property type="match status" value="1"/>
</dbReference>
<protein>
    <submittedName>
        <fullName evidence="3">Protein NDRG2</fullName>
    </submittedName>
</protein>
<dbReference type="InterPro" id="IPR004142">
    <property type="entry name" value="NDRG"/>
</dbReference>
<dbReference type="EMBL" id="JW872100">
    <property type="protein sequence ID" value="AFP04618.1"/>
    <property type="molecule type" value="mRNA"/>
</dbReference>
<dbReference type="InterPro" id="IPR029058">
    <property type="entry name" value="AB_hydrolase_fold"/>
</dbReference>
<evidence type="ECO:0000256" key="1">
    <source>
        <dbReference type="ARBA" id="ARBA00005598"/>
    </source>
</evidence>
<comment type="similarity">
    <text evidence="1">Belongs to the NDRG family.</text>
</comment>
<dbReference type="Gene3D" id="3.40.50.1820">
    <property type="entry name" value="alpha/beta hydrolase"/>
    <property type="match status" value="1"/>
</dbReference>
<proteinExistence type="evidence at transcript level"/>